<dbReference type="OrthoDB" id="722566at2759"/>
<reference evidence="1" key="1">
    <citation type="journal article" date="2020" name="Stud. Mycol.">
        <title>101 Dothideomycetes genomes: a test case for predicting lifestyles and emergence of pathogens.</title>
        <authorList>
            <person name="Haridas S."/>
            <person name="Albert R."/>
            <person name="Binder M."/>
            <person name="Bloem J."/>
            <person name="Labutti K."/>
            <person name="Salamov A."/>
            <person name="Andreopoulos B."/>
            <person name="Baker S."/>
            <person name="Barry K."/>
            <person name="Bills G."/>
            <person name="Bluhm B."/>
            <person name="Cannon C."/>
            <person name="Castanera R."/>
            <person name="Culley D."/>
            <person name="Daum C."/>
            <person name="Ezra D."/>
            <person name="Gonzalez J."/>
            <person name="Henrissat B."/>
            <person name="Kuo A."/>
            <person name="Liang C."/>
            <person name="Lipzen A."/>
            <person name="Lutzoni F."/>
            <person name="Magnuson J."/>
            <person name="Mondo S."/>
            <person name="Nolan M."/>
            <person name="Ohm R."/>
            <person name="Pangilinan J."/>
            <person name="Park H.-J."/>
            <person name="Ramirez L."/>
            <person name="Alfaro M."/>
            <person name="Sun H."/>
            <person name="Tritt A."/>
            <person name="Yoshinaga Y."/>
            <person name="Zwiers L.-H."/>
            <person name="Turgeon B."/>
            <person name="Goodwin S."/>
            <person name="Spatafora J."/>
            <person name="Crous P."/>
            <person name="Grigoriev I."/>
        </authorList>
    </citation>
    <scope>NUCLEOTIDE SEQUENCE</scope>
    <source>
        <strain evidence="1">CBS 262.69</strain>
    </source>
</reference>
<keyword evidence="2" id="KW-1185">Reference proteome</keyword>
<evidence type="ECO:0000313" key="1">
    <source>
        <dbReference type="EMBL" id="KAF2395923.1"/>
    </source>
</evidence>
<evidence type="ECO:0000313" key="2">
    <source>
        <dbReference type="Proteomes" id="UP000799640"/>
    </source>
</evidence>
<organism evidence="1 2">
    <name type="scientific">Trichodelitschia bisporula</name>
    <dbReference type="NCBI Taxonomy" id="703511"/>
    <lineage>
        <taxon>Eukaryota</taxon>
        <taxon>Fungi</taxon>
        <taxon>Dikarya</taxon>
        <taxon>Ascomycota</taxon>
        <taxon>Pezizomycotina</taxon>
        <taxon>Dothideomycetes</taxon>
        <taxon>Dothideomycetes incertae sedis</taxon>
        <taxon>Phaeotrichales</taxon>
        <taxon>Phaeotrichaceae</taxon>
        <taxon>Trichodelitschia</taxon>
    </lineage>
</organism>
<proteinExistence type="predicted"/>
<sequence length="74" mass="8378">MSTASFRIPRNKLQILSLLPKLPYNPTFEFATWASLSEKAVTVTPSRPYRGIWAGDYHGRGEEFLVLLQLDAPI</sequence>
<name>A0A6G1HIN5_9PEZI</name>
<protein>
    <submittedName>
        <fullName evidence="1">Uncharacterized protein</fullName>
    </submittedName>
</protein>
<dbReference type="Proteomes" id="UP000799640">
    <property type="component" value="Unassembled WGS sequence"/>
</dbReference>
<dbReference type="AlphaFoldDB" id="A0A6G1HIN5"/>
<dbReference type="EMBL" id="ML996710">
    <property type="protein sequence ID" value="KAF2395923.1"/>
    <property type="molecule type" value="Genomic_DNA"/>
</dbReference>
<accession>A0A6G1HIN5</accession>
<dbReference type="Pfam" id="PF12014">
    <property type="entry name" value="Cyclin_D1_bind"/>
    <property type="match status" value="1"/>
</dbReference>
<gene>
    <name evidence="1" type="ORF">EJ06DRAFT_534607</name>
</gene>